<dbReference type="GO" id="GO:0003700">
    <property type="term" value="F:DNA-binding transcription factor activity"/>
    <property type="evidence" value="ECO:0007669"/>
    <property type="project" value="InterPro"/>
</dbReference>
<dbReference type="Proteomes" id="UP000198967">
    <property type="component" value="Unassembled WGS sequence"/>
</dbReference>
<dbReference type="Pfam" id="PF01022">
    <property type="entry name" value="HTH_5"/>
    <property type="match status" value="1"/>
</dbReference>
<dbReference type="OrthoDB" id="9810923at2"/>
<sequence>MFGRLRTVHEGIPDFAMPPEQDVRRAADSMRLLADPTRIKILWALLQGETSVACLADLVGAAPTAVSQHLAKLRLAGLVEGRREGTYVYYTAESAHVRALLSEALGQAANRTR</sequence>
<evidence type="ECO:0000259" key="4">
    <source>
        <dbReference type="PROSITE" id="PS50987"/>
    </source>
</evidence>
<dbReference type="InterPro" id="IPR036388">
    <property type="entry name" value="WH-like_DNA-bd_sf"/>
</dbReference>
<keyword evidence="3" id="KW-0804">Transcription</keyword>
<evidence type="ECO:0000256" key="2">
    <source>
        <dbReference type="ARBA" id="ARBA00023125"/>
    </source>
</evidence>
<dbReference type="STRING" id="366584.SAMN05216377_107137"/>
<dbReference type="PANTHER" id="PTHR43132:SF8">
    <property type="entry name" value="HTH-TYPE TRANSCRIPTIONAL REGULATOR KMTR"/>
    <property type="match status" value="1"/>
</dbReference>
<reference evidence="5 6" key="1">
    <citation type="submission" date="2016-10" db="EMBL/GenBank/DDBJ databases">
        <authorList>
            <person name="de Groot N.N."/>
        </authorList>
    </citation>
    <scope>NUCLEOTIDE SEQUENCE [LARGE SCALE GENOMIC DNA]</scope>
    <source>
        <strain evidence="5 6">CGMCC 4.3143</strain>
    </source>
</reference>
<dbReference type="SMART" id="SM00418">
    <property type="entry name" value="HTH_ARSR"/>
    <property type="match status" value="1"/>
</dbReference>
<dbReference type="PRINTS" id="PR00778">
    <property type="entry name" value="HTHARSR"/>
</dbReference>
<dbReference type="InterPro" id="IPR011991">
    <property type="entry name" value="ArsR-like_HTH"/>
</dbReference>
<dbReference type="PROSITE" id="PS50987">
    <property type="entry name" value="HTH_ARSR_2"/>
    <property type="match status" value="1"/>
</dbReference>
<name>A0A1G7PLC8_PSEOR</name>
<dbReference type="GO" id="GO:0003677">
    <property type="term" value="F:DNA binding"/>
    <property type="evidence" value="ECO:0007669"/>
    <property type="project" value="UniProtKB-KW"/>
</dbReference>
<keyword evidence="6" id="KW-1185">Reference proteome</keyword>
<keyword evidence="2" id="KW-0238">DNA-binding</keyword>
<accession>A0A1G7PLC8</accession>
<proteinExistence type="predicted"/>
<dbReference type="AlphaFoldDB" id="A0A1G7PLC8"/>
<feature type="domain" description="HTH arsR-type" evidence="4">
    <location>
        <begin position="18"/>
        <end position="112"/>
    </location>
</feature>
<dbReference type="SUPFAM" id="SSF46785">
    <property type="entry name" value="Winged helix' DNA-binding domain"/>
    <property type="match status" value="1"/>
</dbReference>
<protein>
    <submittedName>
        <fullName evidence="5">Transcriptional regulator, ArsR family</fullName>
    </submittedName>
</protein>
<dbReference type="InterPro" id="IPR001845">
    <property type="entry name" value="HTH_ArsR_DNA-bd_dom"/>
</dbReference>
<evidence type="ECO:0000256" key="1">
    <source>
        <dbReference type="ARBA" id="ARBA00023015"/>
    </source>
</evidence>
<dbReference type="EMBL" id="FNBE01000007">
    <property type="protein sequence ID" value="SDF86180.1"/>
    <property type="molecule type" value="Genomic_DNA"/>
</dbReference>
<gene>
    <name evidence="5" type="ORF">SAMN05216377_107137</name>
</gene>
<dbReference type="InterPro" id="IPR051011">
    <property type="entry name" value="Metal_resp_trans_reg"/>
</dbReference>
<dbReference type="NCBIfam" id="NF033788">
    <property type="entry name" value="HTH_metalloreg"/>
    <property type="match status" value="1"/>
</dbReference>
<dbReference type="Gene3D" id="1.10.10.10">
    <property type="entry name" value="Winged helix-like DNA-binding domain superfamily/Winged helix DNA-binding domain"/>
    <property type="match status" value="1"/>
</dbReference>
<organism evidence="5 6">
    <name type="scientific">Pseudonocardia oroxyli</name>
    <dbReference type="NCBI Taxonomy" id="366584"/>
    <lineage>
        <taxon>Bacteria</taxon>
        <taxon>Bacillati</taxon>
        <taxon>Actinomycetota</taxon>
        <taxon>Actinomycetes</taxon>
        <taxon>Pseudonocardiales</taxon>
        <taxon>Pseudonocardiaceae</taxon>
        <taxon>Pseudonocardia</taxon>
    </lineage>
</organism>
<evidence type="ECO:0000313" key="6">
    <source>
        <dbReference type="Proteomes" id="UP000198967"/>
    </source>
</evidence>
<dbReference type="CDD" id="cd00090">
    <property type="entry name" value="HTH_ARSR"/>
    <property type="match status" value="1"/>
</dbReference>
<dbReference type="PANTHER" id="PTHR43132">
    <property type="entry name" value="ARSENICAL RESISTANCE OPERON REPRESSOR ARSR-RELATED"/>
    <property type="match status" value="1"/>
</dbReference>
<keyword evidence="1" id="KW-0805">Transcription regulation</keyword>
<evidence type="ECO:0000313" key="5">
    <source>
        <dbReference type="EMBL" id="SDF86180.1"/>
    </source>
</evidence>
<dbReference type="InterPro" id="IPR036390">
    <property type="entry name" value="WH_DNA-bd_sf"/>
</dbReference>
<evidence type="ECO:0000256" key="3">
    <source>
        <dbReference type="ARBA" id="ARBA00023163"/>
    </source>
</evidence>